<dbReference type="GO" id="GO:0015833">
    <property type="term" value="P:peptide transport"/>
    <property type="evidence" value="ECO:0007669"/>
    <property type="project" value="TreeGrafter"/>
</dbReference>
<reference evidence="7 8" key="1">
    <citation type="submission" date="2019-08" db="EMBL/GenBank/DDBJ databases">
        <title>In-depth cultivation of the pig gut microbiome towards novel bacterial diversity and tailored functional studies.</title>
        <authorList>
            <person name="Wylensek D."/>
            <person name="Hitch T.C.A."/>
            <person name="Clavel T."/>
        </authorList>
    </citation>
    <scope>NUCLEOTIDE SEQUENCE [LARGE SCALE GENOMIC DNA]</scope>
    <source>
        <strain evidence="7 8">Oil+RF-744-WCA-WT-11</strain>
    </source>
</reference>
<dbReference type="Proteomes" id="UP000481852">
    <property type="component" value="Unassembled WGS sequence"/>
</dbReference>
<dbReference type="GO" id="GO:0030313">
    <property type="term" value="C:cell envelope"/>
    <property type="evidence" value="ECO:0007669"/>
    <property type="project" value="UniProtKB-SubCell"/>
</dbReference>
<dbReference type="Gene3D" id="3.90.76.10">
    <property type="entry name" value="Dipeptide-binding Protein, Domain 1"/>
    <property type="match status" value="1"/>
</dbReference>
<dbReference type="PANTHER" id="PTHR30290:SF10">
    <property type="entry name" value="PERIPLASMIC OLIGOPEPTIDE-BINDING PROTEIN-RELATED"/>
    <property type="match status" value="1"/>
</dbReference>
<feature type="signal peptide" evidence="5">
    <location>
        <begin position="1"/>
        <end position="24"/>
    </location>
</feature>
<accession>A0A6L5WZM7</accession>
<evidence type="ECO:0000313" key="8">
    <source>
        <dbReference type="Proteomes" id="UP000481852"/>
    </source>
</evidence>
<dbReference type="InterPro" id="IPR000914">
    <property type="entry name" value="SBP_5_dom"/>
</dbReference>
<keyword evidence="3" id="KW-0813">Transport</keyword>
<comment type="subcellular location">
    <subcellularLocation>
        <location evidence="1">Cell envelope</location>
    </subcellularLocation>
</comment>
<dbReference type="GO" id="GO:1904680">
    <property type="term" value="F:peptide transmembrane transporter activity"/>
    <property type="evidence" value="ECO:0007669"/>
    <property type="project" value="TreeGrafter"/>
</dbReference>
<dbReference type="InterPro" id="IPR039424">
    <property type="entry name" value="SBP_5"/>
</dbReference>
<proteinExistence type="inferred from homology"/>
<dbReference type="PANTHER" id="PTHR30290">
    <property type="entry name" value="PERIPLASMIC BINDING COMPONENT OF ABC TRANSPORTER"/>
    <property type="match status" value="1"/>
</dbReference>
<dbReference type="SUPFAM" id="SSF53850">
    <property type="entry name" value="Periplasmic binding protein-like II"/>
    <property type="match status" value="2"/>
</dbReference>
<evidence type="ECO:0000313" key="7">
    <source>
        <dbReference type="EMBL" id="MSS13521.1"/>
    </source>
</evidence>
<evidence type="ECO:0000256" key="3">
    <source>
        <dbReference type="ARBA" id="ARBA00022448"/>
    </source>
</evidence>
<dbReference type="EMBL" id="VULZ01000001">
    <property type="protein sequence ID" value="MSS13521.1"/>
    <property type="molecule type" value="Genomic_DNA"/>
</dbReference>
<sequence>MKNRVITALLVGAMVLSSAAPVFAGETEVATEAAAATAETESATEGAASTKSSAAAPDWDEYNSLINQIYSETDMKARKALMHKAEDLLMDTGAVVPLYFYNDIYMLNKDCTGLYANLFGFKYFAYMSAPNNELNANLASEPDHLDPALNSTVDGACLAILNFSGLYAYDKDNKLVPELADGEPQESEDGLTYTFKMKPGLKWSDGDTLDANDVVYSWNRLANPDTAADYSYLIDSMNVAKKDDGTLDIEASDDGSTFTVHLAKPCAYFLDLCAFPAFFPVPQQAIEKADPDGKNPGAWALEAGFVGSGPFTLTSWTHNQSMTYEKNPNYWNADAVSLNKINFMLSADDTAIYNAYKDGSLQFIDTVPNDEIPNVINNDDFYIIPNLGTYYACFNVNSSLFDGKTPEQAAEMRKAFSLLIDRQWIVDSVGQTGQEPAGTFIPDGMADGMGGVFDTNDDDYTYPVTWKFGDKDAVGYYDPSTTGPTDDNIAEARKLLEDAGYEFTDDNKLSDSTPINIEYLTNDGTGHVAVAQSMQQDLAAIGINMTINSEEWNVFLNDRKNGNFDFAREGWFADYNDPINMLEMWQTSSGNNDAQFGR</sequence>
<organism evidence="7 8">
    <name type="scientific">Porcincola intestinalis</name>
    <dbReference type="NCBI Taxonomy" id="2606632"/>
    <lineage>
        <taxon>Bacteria</taxon>
        <taxon>Bacillati</taxon>
        <taxon>Bacillota</taxon>
        <taxon>Clostridia</taxon>
        <taxon>Lachnospirales</taxon>
        <taxon>Lachnospiraceae</taxon>
        <taxon>Porcincola</taxon>
    </lineage>
</organism>
<keyword evidence="4 5" id="KW-0732">Signal</keyword>
<keyword evidence="8" id="KW-1185">Reference proteome</keyword>
<gene>
    <name evidence="7" type="ORF">FYJ35_00380</name>
</gene>
<comment type="caution">
    <text evidence="7">The sequence shown here is derived from an EMBL/GenBank/DDBJ whole genome shotgun (WGS) entry which is preliminary data.</text>
</comment>
<evidence type="ECO:0000259" key="6">
    <source>
        <dbReference type="Pfam" id="PF00496"/>
    </source>
</evidence>
<comment type="similarity">
    <text evidence="2">Belongs to the bacterial solute-binding protein 5 family.</text>
</comment>
<evidence type="ECO:0000256" key="5">
    <source>
        <dbReference type="SAM" id="SignalP"/>
    </source>
</evidence>
<evidence type="ECO:0000256" key="1">
    <source>
        <dbReference type="ARBA" id="ARBA00004196"/>
    </source>
</evidence>
<dbReference type="CDD" id="cd08504">
    <property type="entry name" value="PBP2_OppA"/>
    <property type="match status" value="1"/>
</dbReference>
<feature type="chain" id="PRO_5026891700" evidence="5">
    <location>
        <begin position="25"/>
        <end position="598"/>
    </location>
</feature>
<name>A0A6L5WZM7_9FIRM</name>
<feature type="domain" description="Solute-binding protein family 5" evidence="6">
    <location>
        <begin position="174"/>
        <end position="592"/>
    </location>
</feature>
<dbReference type="RefSeq" id="WP_154521506.1">
    <property type="nucleotide sequence ID" value="NZ_VULZ01000001.1"/>
</dbReference>
<dbReference type="AlphaFoldDB" id="A0A6L5WZM7"/>
<dbReference type="Gene3D" id="3.40.190.10">
    <property type="entry name" value="Periplasmic binding protein-like II"/>
    <property type="match status" value="1"/>
</dbReference>
<evidence type="ECO:0000256" key="4">
    <source>
        <dbReference type="ARBA" id="ARBA00022729"/>
    </source>
</evidence>
<dbReference type="Pfam" id="PF00496">
    <property type="entry name" value="SBP_bac_5"/>
    <property type="match status" value="1"/>
</dbReference>
<evidence type="ECO:0000256" key="2">
    <source>
        <dbReference type="ARBA" id="ARBA00005695"/>
    </source>
</evidence>
<dbReference type="Gene3D" id="3.10.105.10">
    <property type="entry name" value="Dipeptide-binding Protein, Domain 3"/>
    <property type="match status" value="2"/>
</dbReference>
<protein>
    <submittedName>
        <fullName evidence="7">Peptide ABC transporter substrate-binding protein</fullName>
    </submittedName>
</protein>